<feature type="region of interest" description="Disordered" evidence="1">
    <location>
        <begin position="151"/>
        <end position="225"/>
    </location>
</feature>
<protein>
    <submittedName>
        <fullName evidence="2">Uncharacterized protein</fullName>
    </submittedName>
</protein>
<dbReference type="Proteomes" id="UP000322791">
    <property type="component" value="Unassembled WGS sequence"/>
</dbReference>
<feature type="region of interest" description="Disordered" evidence="1">
    <location>
        <begin position="83"/>
        <end position="102"/>
    </location>
</feature>
<gene>
    <name evidence="2" type="ORF">FY528_04190</name>
</gene>
<comment type="caution">
    <text evidence="2">The sequence shown here is derived from an EMBL/GenBank/DDBJ whole genome shotgun (WGS) entry which is preliminary data.</text>
</comment>
<feature type="region of interest" description="Disordered" evidence="1">
    <location>
        <begin position="1"/>
        <end position="77"/>
    </location>
</feature>
<dbReference type="RefSeq" id="WP_149069743.1">
    <property type="nucleotide sequence ID" value="NZ_VTHL01000003.1"/>
</dbReference>
<sequence length="225" mass="24166">MENKQNQPSSSNSNSNKNAQSSTPSSFAQQASASDSSTSGATQREGAQKDVSSKAQTSSTRSTNAVNTESSASMNAGDLLSSVEERFTQGKSGVQSWISQTDWRETMNQLPQSVKDLGTKATEQFNKLTTTQKVVGGALLLGGLGYLASRSSQKTSDNEWSTAKARRNDYRSGNIPRVESSQRSSEWNKRTMPSSASTASSSSFDRDQDARRSDRGSLGHVNIDS</sequence>
<evidence type="ECO:0000313" key="2">
    <source>
        <dbReference type="EMBL" id="TYZ12503.1"/>
    </source>
</evidence>
<name>A0A5D6V9E6_9BACT</name>
<keyword evidence="3" id="KW-1185">Reference proteome</keyword>
<feature type="compositionally biased region" description="Polar residues" evidence="1">
    <location>
        <begin position="53"/>
        <end position="74"/>
    </location>
</feature>
<proteinExistence type="predicted"/>
<reference evidence="2 3" key="1">
    <citation type="submission" date="2019-08" db="EMBL/GenBank/DDBJ databases">
        <authorList>
            <person name="Seo M.-J."/>
        </authorList>
    </citation>
    <scope>NUCLEOTIDE SEQUENCE [LARGE SCALE GENOMIC DNA]</scope>
    <source>
        <strain evidence="2 3">KIGAM108</strain>
    </source>
</reference>
<feature type="compositionally biased region" description="Polar residues" evidence="1">
    <location>
        <begin position="89"/>
        <end position="102"/>
    </location>
</feature>
<feature type="compositionally biased region" description="Low complexity" evidence="1">
    <location>
        <begin position="194"/>
        <end position="203"/>
    </location>
</feature>
<organism evidence="2 3">
    <name type="scientific">Hymenobacter lutimineralis</name>
    <dbReference type="NCBI Taxonomy" id="2606448"/>
    <lineage>
        <taxon>Bacteria</taxon>
        <taxon>Pseudomonadati</taxon>
        <taxon>Bacteroidota</taxon>
        <taxon>Cytophagia</taxon>
        <taxon>Cytophagales</taxon>
        <taxon>Hymenobacteraceae</taxon>
        <taxon>Hymenobacter</taxon>
    </lineage>
</organism>
<feature type="compositionally biased region" description="Low complexity" evidence="1">
    <location>
        <begin position="1"/>
        <end position="43"/>
    </location>
</feature>
<dbReference type="EMBL" id="VTHL01000003">
    <property type="protein sequence ID" value="TYZ12503.1"/>
    <property type="molecule type" value="Genomic_DNA"/>
</dbReference>
<feature type="compositionally biased region" description="Basic and acidic residues" evidence="1">
    <location>
        <begin position="204"/>
        <end position="217"/>
    </location>
</feature>
<evidence type="ECO:0000313" key="3">
    <source>
        <dbReference type="Proteomes" id="UP000322791"/>
    </source>
</evidence>
<feature type="compositionally biased region" description="Polar residues" evidence="1">
    <location>
        <begin position="151"/>
        <end position="161"/>
    </location>
</feature>
<dbReference type="AlphaFoldDB" id="A0A5D6V9E6"/>
<accession>A0A5D6V9E6</accession>
<evidence type="ECO:0000256" key="1">
    <source>
        <dbReference type="SAM" id="MobiDB-lite"/>
    </source>
</evidence>